<evidence type="ECO:0000313" key="6">
    <source>
        <dbReference type="Proteomes" id="UP000674425"/>
    </source>
</evidence>
<dbReference type="AlphaFoldDB" id="A0A1I6ZLC1"/>
<dbReference type="Pfam" id="PF13663">
    <property type="entry name" value="DUF4148"/>
    <property type="match status" value="1"/>
</dbReference>
<accession>A0A1I6ZLC1</accession>
<dbReference type="EMBL" id="FPBH01000002">
    <property type="protein sequence ID" value="SFT63479.1"/>
    <property type="molecule type" value="Genomic_DNA"/>
</dbReference>
<dbReference type="Proteomes" id="UP000198844">
    <property type="component" value="Unassembled WGS sequence"/>
</dbReference>
<dbReference type="Proteomes" id="UP000674425">
    <property type="component" value="Unassembled WGS sequence"/>
</dbReference>
<dbReference type="EMBL" id="CAJNAU010000033">
    <property type="protein sequence ID" value="CAE6772231.1"/>
    <property type="molecule type" value="Genomic_DNA"/>
</dbReference>
<gene>
    <name evidence="3" type="ORF">R69658_03681</name>
    <name evidence="4" type="ORF">SAMN05192563_1002429</name>
</gene>
<evidence type="ECO:0000313" key="4">
    <source>
        <dbReference type="EMBL" id="SFT63479.1"/>
    </source>
</evidence>
<dbReference type="RefSeq" id="WP_093633152.1">
    <property type="nucleotide sequence ID" value="NZ_CAJNAU010000033.1"/>
</dbReference>
<sequence length="106" mass="11213">MKSDSSNRRTASPLLSFVMAGAVLMASSASVFAQAMPEPAPHQVTRAEVMHELEELEAAGYDPSQGDDGSYPADIQAAQEKVAAKHRAERDAMMNAGQNGQAKPTP</sequence>
<feature type="compositionally biased region" description="Polar residues" evidence="1">
    <location>
        <begin position="96"/>
        <end position="106"/>
    </location>
</feature>
<keyword evidence="2" id="KW-0732">Signal</keyword>
<evidence type="ECO:0000313" key="5">
    <source>
        <dbReference type="Proteomes" id="UP000198844"/>
    </source>
</evidence>
<keyword evidence="6" id="KW-1185">Reference proteome</keyword>
<reference evidence="4 5" key="1">
    <citation type="submission" date="2016-10" db="EMBL/GenBank/DDBJ databases">
        <authorList>
            <person name="de Groot N.N."/>
        </authorList>
    </citation>
    <scope>NUCLEOTIDE SEQUENCE [LARGE SCALE GENOMIC DNA]</scope>
    <source>
        <strain evidence="4 5">LMG 27731</strain>
    </source>
</reference>
<feature type="chain" id="PRO_5043145602" description="DUF4148 domain-containing protein" evidence="2">
    <location>
        <begin position="34"/>
        <end position="106"/>
    </location>
</feature>
<evidence type="ECO:0008006" key="7">
    <source>
        <dbReference type="Google" id="ProtNLM"/>
    </source>
</evidence>
<evidence type="ECO:0000256" key="1">
    <source>
        <dbReference type="SAM" id="MobiDB-lite"/>
    </source>
</evidence>
<name>A0A1I6ZLC1_9BURK</name>
<evidence type="ECO:0000256" key="2">
    <source>
        <dbReference type="SAM" id="SignalP"/>
    </source>
</evidence>
<feature type="signal peptide" evidence="2">
    <location>
        <begin position="1"/>
        <end position="33"/>
    </location>
</feature>
<protein>
    <recommendedName>
        <fullName evidence="7">DUF4148 domain-containing protein</fullName>
    </recommendedName>
</protein>
<organism evidence="4 5">
    <name type="scientific">Paraburkholderia aspalathi</name>
    <dbReference type="NCBI Taxonomy" id="1324617"/>
    <lineage>
        <taxon>Bacteria</taxon>
        <taxon>Pseudomonadati</taxon>
        <taxon>Pseudomonadota</taxon>
        <taxon>Betaproteobacteria</taxon>
        <taxon>Burkholderiales</taxon>
        <taxon>Burkholderiaceae</taxon>
        <taxon>Paraburkholderia</taxon>
    </lineage>
</organism>
<dbReference type="OrthoDB" id="9030534at2"/>
<feature type="compositionally biased region" description="Basic and acidic residues" evidence="1">
    <location>
        <begin position="82"/>
        <end position="92"/>
    </location>
</feature>
<feature type="region of interest" description="Disordered" evidence="1">
    <location>
        <begin position="78"/>
        <end position="106"/>
    </location>
</feature>
<proteinExistence type="predicted"/>
<evidence type="ECO:0000313" key="3">
    <source>
        <dbReference type="EMBL" id="CAE6772231.1"/>
    </source>
</evidence>
<reference evidence="3 6" key="2">
    <citation type="submission" date="2021-02" db="EMBL/GenBank/DDBJ databases">
        <authorList>
            <person name="Vanwijnsberghe S."/>
        </authorList>
    </citation>
    <scope>NUCLEOTIDE SEQUENCE [LARGE SCALE GENOMIC DNA]</scope>
    <source>
        <strain evidence="3 6">R-69658</strain>
    </source>
</reference>
<dbReference type="InterPro" id="IPR025421">
    <property type="entry name" value="DUF4148"/>
</dbReference>